<proteinExistence type="predicted"/>
<organism evidence="3 4">
    <name type="scientific">Gymnopilus dilepis</name>
    <dbReference type="NCBI Taxonomy" id="231916"/>
    <lineage>
        <taxon>Eukaryota</taxon>
        <taxon>Fungi</taxon>
        <taxon>Dikarya</taxon>
        <taxon>Basidiomycota</taxon>
        <taxon>Agaricomycotina</taxon>
        <taxon>Agaricomycetes</taxon>
        <taxon>Agaricomycetidae</taxon>
        <taxon>Agaricales</taxon>
        <taxon>Agaricineae</taxon>
        <taxon>Hymenogastraceae</taxon>
        <taxon>Gymnopilus</taxon>
    </lineage>
</organism>
<name>A0A409WDD0_9AGAR</name>
<feature type="signal peptide" evidence="1">
    <location>
        <begin position="1"/>
        <end position="19"/>
    </location>
</feature>
<dbReference type="OrthoDB" id="9971254at2759"/>
<accession>A0A409WDD0</accession>
<evidence type="ECO:0000313" key="3">
    <source>
        <dbReference type="EMBL" id="PPQ76491.1"/>
    </source>
</evidence>
<comment type="caution">
    <text evidence="3">The sequence shown here is derived from an EMBL/GenBank/DDBJ whole genome shotgun (WGS) entry which is preliminary data.</text>
</comment>
<dbReference type="AlphaFoldDB" id="A0A409WDD0"/>
<sequence>MRITIASLLLAAISHSISAVCGMAIPSEASVEVRSANTCADPTKTELYFEGYSPSSTAHVLQRLFAFVSTDTVTHGDWQVQGQVVFQAWSMPQEFTVPLWAMYNPTTIDYSYVIATDGTTPSVAGLQALGPVAYVYATQVCGSIPLFALAQGTEGDHWYTTVETERDGFVSLGWVNEGIVAFVLPVNS</sequence>
<reference evidence="3 4" key="1">
    <citation type="journal article" date="2018" name="Evol. Lett.">
        <title>Horizontal gene cluster transfer increased hallucinogenic mushroom diversity.</title>
        <authorList>
            <person name="Reynolds H.T."/>
            <person name="Vijayakumar V."/>
            <person name="Gluck-Thaler E."/>
            <person name="Korotkin H.B."/>
            <person name="Matheny P.B."/>
            <person name="Slot J.C."/>
        </authorList>
    </citation>
    <scope>NUCLEOTIDE SEQUENCE [LARGE SCALE GENOMIC DNA]</scope>
    <source>
        <strain evidence="3 4">SRW20</strain>
    </source>
</reference>
<dbReference type="InParanoid" id="A0A409WDD0"/>
<evidence type="ECO:0000313" key="4">
    <source>
        <dbReference type="Proteomes" id="UP000284706"/>
    </source>
</evidence>
<evidence type="ECO:0000259" key="2">
    <source>
        <dbReference type="Pfam" id="PF18885"/>
    </source>
</evidence>
<protein>
    <recommendedName>
        <fullName evidence="2">DUF5648 domain-containing protein</fullName>
    </recommendedName>
</protein>
<dbReference type="InterPro" id="IPR043708">
    <property type="entry name" value="DUF5648"/>
</dbReference>
<feature type="domain" description="DUF5648" evidence="2">
    <location>
        <begin position="50"/>
        <end position="183"/>
    </location>
</feature>
<dbReference type="Pfam" id="PF18885">
    <property type="entry name" value="DUF5648"/>
    <property type="match status" value="1"/>
</dbReference>
<keyword evidence="4" id="KW-1185">Reference proteome</keyword>
<feature type="chain" id="PRO_5019334808" description="DUF5648 domain-containing protein" evidence="1">
    <location>
        <begin position="20"/>
        <end position="188"/>
    </location>
</feature>
<dbReference type="EMBL" id="NHYE01005153">
    <property type="protein sequence ID" value="PPQ76491.1"/>
    <property type="molecule type" value="Genomic_DNA"/>
</dbReference>
<gene>
    <name evidence="3" type="ORF">CVT26_012356</name>
</gene>
<evidence type="ECO:0000256" key="1">
    <source>
        <dbReference type="SAM" id="SignalP"/>
    </source>
</evidence>
<dbReference type="Proteomes" id="UP000284706">
    <property type="component" value="Unassembled WGS sequence"/>
</dbReference>
<keyword evidence="1" id="KW-0732">Signal</keyword>